<sequence>MDEDYPWTEEEAKVLAARYAKYRIEALKFLRNHFADEMHLMNVEVCIQHFEHDLYSNPVDGYHHARDIETLEHLKRTLFALKDLDLSGQAQDALHIAALNIQDNEQDPKTWTPPASFEALKAIGQAHQNLAPIIDRVISTIKTDTDNTRNHRQRNHLGIQAIEVCHSFWNRFKDRPAPNNGLNLASPFGAFVQDYFELMDVEGSVSSCFTAWRDSKRRSSKVDT</sequence>
<keyword evidence="2" id="KW-1185">Reference proteome</keyword>
<protein>
    <submittedName>
        <fullName evidence="1">Uncharacterized protein</fullName>
    </submittedName>
</protein>
<accession>A0A7W6ECE6</accession>
<gene>
    <name evidence="1" type="ORF">GGR95_003711</name>
</gene>
<organism evidence="1 2">
    <name type="scientific">Sulfitobacter undariae</name>
    <dbReference type="NCBI Taxonomy" id="1563671"/>
    <lineage>
        <taxon>Bacteria</taxon>
        <taxon>Pseudomonadati</taxon>
        <taxon>Pseudomonadota</taxon>
        <taxon>Alphaproteobacteria</taxon>
        <taxon>Rhodobacterales</taxon>
        <taxon>Roseobacteraceae</taxon>
        <taxon>Sulfitobacter</taxon>
    </lineage>
</organism>
<comment type="caution">
    <text evidence="1">The sequence shown here is derived from an EMBL/GenBank/DDBJ whole genome shotgun (WGS) entry which is preliminary data.</text>
</comment>
<dbReference type="RefSeq" id="WP_184568286.1">
    <property type="nucleotide sequence ID" value="NZ_JACIEI010000026.1"/>
</dbReference>
<reference evidence="1 2" key="1">
    <citation type="submission" date="2020-08" db="EMBL/GenBank/DDBJ databases">
        <title>Genomic Encyclopedia of Type Strains, Phase IV (KMG-IV): sequencing the most valuable type-strain genomes for metagenomic binning, comparative biology and taxonomic classification.</title>
        <authorList>
            <person name="Goeker M."/>
        </authorList>
    </citation>
    <scope>NUCLEOTIDE SEQUENCE [LARGE SCALE GENOMIC DNA]</scope>
    <source>
        <strain evidence="1 2">DSM 102234</strain>
    </source>
</reference>
<evidence type="ECO:0000313" key="1">
    <source>
        <dbReference type="EMBL" id="MBB3996045.1"/>
    </source>
</evidence>
<evidence type="ECO:0000313" key="2">
    <source>
        <dbReference type="Proteomes" id="UP000530268"/>
    </source>
</evidence>
<dbReference type="Proteomes" id="UP000530268">
    <property type="component" value="Unassembled WGS sequence"/>
</dbReference>
<name>A0A7W6ECE6_9RHOB</name>
<dbReference type="EMBL" id="JACIEI010000026">
    <property type="protein sequence ID" value="MBB3996045.1"/>
    <property type="molecule type" value="Genomic_DNA"/>
</dbReference>
<dbReference type="AlphaFoldDB" id="A0A7W6ECE6"/>
<proteinExistence type="predicted"/>